<dbReference type="HOGENOM" id="CLU_070822_0_0_5"/>
<dbReference type="InterPro" id="IPR000157">
    <property type="entry name" value="TIR_dom"/>
</dbReference>
<dbReference type="SUPFAM" id="SSF52200">
    <property type="entry name" value="Toll/Interleukin receptor TIR domain"/>
    <property type="match status" value="1"/>
</dbReference>
<evidence type="ECO:0000259" key="1">
    <source>
        <dbReference type="PROSITE" id="PS50104"/>
    </source>
</evidence>
<accession>Q5NM47</accession>
<name>Q5NM47_ZYMMO</name>
<feature type="domain" description="TIR" evidence="1">
    <location>
        <begin position="1"/>
        <end position="132"/>
    </location>
</feature>
<dbReference type="SMART" id="SM00255">
    <property type="entry name" value="TIR"/>
    <property type="match status" value="1"/>
</dbReference>
<keyword evidence="3" id="KW-1185">Reference proteome</keyword>
<dbReference type="KEGG" id="zmo:ZMO1589"/>
<dbReference type="eggNOG" id="COG1672">
    <property type="taxonomic scope" value="Bacteria"/>
</dbReference>
<dbReference type="Pfam" id="PF13676">
    <property type="entry name" value="TIR_2"/>
    <property type="match status" value="1"/>
</dbReference>
<evidence type="ECO:0000313" key="3">
    <source>
        <dbReference type="Proteomes" id="UP000001173"/>
    </source>
</evidence>
<dbReference type="GO" id="GO:0007165">
    <property type="term" value="P:signal transduction"/>
    <property type="evidence" value="ECO:0007669"/>
    <property type="project" value="InterPro"/>
</dbReference>
<dbReference type="PROSITE" id="PS50104">
    <property type="entry name" value="TIR"/>
    <property type="match status" value="1"/>
</dbReference>
<dbReference type="EMBL" id="AE008692">
    <property type="protein sequence ID" value="AAV90213.1"/>
    <property type="molecule type" value="Genomic_DNA"/>
</dbReference>
<dbReference type="Proteomes" id="UP000001173">
    <property type="component" value="Chromosome"/>
</dbReference>
<protein>
    <submittedName>
        <fullName evidence="2">TIR protein</fullName>
    </submittedName>
</protein>
<dbReference type="Gene3D" id="3.40.50.10140">
    <property type="entry name" value="Toll/interleukin-1 receptor homology (TIR) domain"/>
    <property type="match status" value="1"/>
</dbReference>
<dbReference type="RefSeq" id="WP_011241347.1">
    <property type="nucleotide sequence ID" value="NC_006526.2"/>
</dbReference>
<gene>
    <name evidence="2" type="ordered locus">ZMO1589</name>
</gene>
<sequence>MKAFISYCHKDENILNDLKTHLTGLKRNGLIEAWFDHQILPGDSIDQTIKDNLKNSDLFLLIITPDFIASPYCMDTEMRYALNRHDKGEARVIPIIAEPCDWKSVTELSRLKALPKDAQPISLWTNTNLAFLSIVNGLRDIIQYQTNTNNVPSRFQEKKMDVSKKYQIQKDFDQIDKTEFKKQSFNAIKEFFKDSITEINSIDDLHGAFDEIDSLSFGCTLVNKKMANKTAYITVRSAKNSTSFGDIQFSFTEHAPEGSMNGWFQVSSDDYNQFLLRGGGSLSNKPLTSQEAAENLWNDFITHVGIKMP</sequence>
<dbReference type="AlphaFoldDB" id="Q5NM47"/>
<proteinExistence type="predicted"/>
<dbReference type="STRING" id="264203.ZMO1589"/>
<dbReference type="InterPro" id="IPR035897">
    <property type="entry name" value="Toll_tir_struct_dom_sf"/>
</dbReference>
<reference evidence="2 3" key="1">
    <citation type="journal article" date="2005" name="Nat. Biotechnol.">
        <title>The genome sequence of the ethanologenic bacterium Zymomonas mobilis ZM4.</title>
        <authorList>
            <person name="Seo J.S."/>
            <person name="Chong H."/>
            <person name="Park H.S."/>
            <person name="Yoon K.O."/>
            <person name="Jung C."/>
            <person name="Kim J.J."/>
            <person name="Hong J.H."/>
            <person name="Kim H."/>
            <person name="Kim J.H."/>
            <person name="Kil J.I."/>
            <person name="Park C.J."/>
            <person name="Oh H.M."/>
            <person name="Lee J.S."/>
            <person name="Jin S.J."/>
            <person name="Um H.W."/>
            <person name="Lee H.J."/>
            <person name="Oh S.J."/>
            <person name="Kim J.Y."/>
            <person name="Kang H.L."/>
            <person name="Lee S.Y."/>
            <person name="Lee K.J."/>
            <person name="Kang H.S."/>
        </authorList>
    </citation>
    <scope>NUCLEOTIDE SEQUENCE [LARGE SCALE GENOMIC DNA]</scope>
    <source>
        <strain evidence="3">ATCC 31821 / ZM4 / CP4</strain>
    </source>
</reference>
<organism evidence="2 3">
    <name type="scientific">Zymomonas mobilis subsp. mobilis (strain ATCC 31821 / ZM4 / CP4)</name>
    <dbReference type="NCBI Taxonomy" id="264203"/>
    <lineage>
        <taxon>Bacteria</taxon>
        <taxon>Pseudomonadati</taxon>
        <taxon>Pseudomonadota</taxon>
        <taxon>Alphaproteobacteria</taxon>
        <taxon>Sphingomonadales</taxon>
        <taxon>Zymomonadaceae</taxon>
        <taxon>Zymomonas</taxon>
    </lineage>
</organism>
<reference evidence="2 3" key="2">
    <citation type="journal article" date="2009" name="Nat. Biotechnol.">
        <title>Improved genome annotation for Zymomonas mobilis.</title>
        <authorList>
            <person name="Yang S."/>
            <person name="Pappas K.M."/>
            <person name="Hauser L.J."/>
            <person name="Land M.L."/>
            <person name="Chen G.L."/>
            <person name="Hurst G.B."/>
            <person name="Pan C."/>
            <person name="Kouvelis V.N."/>
            <person name="Typas M.A."/>
            <person name="Pelletier D.A."/>
            <person name="Klingeman D.M."/>
            <person name="Chang Y.J."/>
            <person name="Samatova N.F."/>
            <person name="Brown S.D."/>
        </authorList>
    </citation>
    <scope>NUCLEOTIDE SEQUENCE [LARGE SCALE GENOMIC DNA]</scope>
    <source>
        <strain evidence="3">ATCC 31821 / ZM4 / CP4</strain>
    </source>
</reference>
<evidence type="ECO:0000313" key="2">
    <source>
        <dbReference type="EMBL" id="AAV90213.1"/>
    </source>
</evidence>